<dbReference type="Gene3D" id="3.40.50.12780">
    <property type="entry name" value="N-terminal domain of ligase-like"/>
    <property type="match status" value="1"/>
</dbReference>
<dbReference type="EC" id="6.2.1.26" evidence="3"/>
<dbReference type="Pfam" id="PF00501">
    <property type="entry name" value="AMP-binding"/>
    <property type="match status" value="1"/>
</dbReference>
<dbReference type="PROSITE" id="PS00455">
    <property type="entry name" value="AMP_BINDING"/>
    <property type="match status" value="1"/>
</dbReference>
<dbReference type="Pfam" id="PF13193">
    <property type="entry name" value="AMP-binding_C"/>
    <property type="match status" value="1"/>
</dbReference>
<dbReference type="InterPro" id="IPR050237">
    <property type="entry name" value="ATP-dep_AMP-bd_enzyme"/>
</dbReference>
<dbReference type="NCBIfam" id="NF005877">
    <property type="entry name" value="PRK07824.1"/>
    <property type="match status" value="1"/>
</dbReference>
<dbReference type="InterPro" id="IPR000873">
    <property type="entry name" value="AMP-dep_synth/lig_dom"/>
</dbReference>
<evidence type="ECO:0000313" key="4">
    <source>
        <dbReference type="Proteomes" id="UP000230551"/>
    </source>
</evidence>
<dbReference type="InterPro" id="IPR020845">
    <property type="entry name" value="AMP-binding_CS"/>
</dbReference>
<name>A0A2G5PGW5_9MYCO</name>
<dbReference type="GO" id="GO:0008756">
    <property type="term" value="F:o-succinylbenzoate-CoA ligase activity"/>
    <property type="evidence" value="ECO:0007669"/>
    <property type="project" value="UniProtKB-EC"/>
</dbReference>
<proteinExistence type="predicted"/>
<organism evidence="3 4">
    <name type="scientific">Mycolicibacterium brumae</name>
    <dbReference type="NCBI Taxonomy" id="85968"/>
    <lineage>
        <taxon>Bacteria</taxon>
        <taxon>Bacillati</taxon>
        <taxon>Actinomycetota</taxon>
        <taxon>Actinomycetes</taxon>
        <taxon>Mycobacteriales</taxon>
        <taxon>Mycobacteriaceae</taxon>
        <taxon>Mycolicibacterium</taxon>
    </lineage>
</organism>
<keyword evidence="4" id="KW-1185">Reference proteome</keyword>
<feature type="domain" description="AMP-binding enzyme C-terminal" evidence="2">
    <location>
        <begin position="282"/>
        <end position="358"/>
    </location>
</feature>
<dbReference type="InterPro" id="IPR045851">
    <property type="entry name" value="AMP-bd_C_sf"/>
</dbReference>
<reference evidence="3 4" key="1">
    <citation type="journal article" date="2017" name="Infect. Genet. Evol.">
        <title>The new phylogeny of the genus Mycobacterium: The old and the news.</title>
        <authorList>
            <person name="Tortoli E."/>
            <person name="Fedrizzi T."/>
            <person name="Meehan C.J."/>
            <person name="Trovato A."/>
            <person name="Grottola A."/>
            <person name="Giacobazzi E."/>
            <person name="Serpini G.F."/>
            <person name="Tagliazucchi S."/>
            <person name="Fabio A."/>
            <person name="Bettua C."/>
            <person name="Bertorelli R."/>
            <person name="Frascaro F."/>
            <person name="De Sanctis V."/>
            <person name="Pecorari M."/>
            <person name="Jousson O."/>
            <person name="Segata N."/>
            <person name="Cirillo D.M."/>
        </authorList>
    </citation>
    <scope>NUCLEOTIDE SEQUENCE [LARGE SCALE GENOMIC DNA]</scope>
    <source>
        <strain evidence="3 4">CIP1034565</strain>
    </source>
</reference>
<evidence type="ECO:0000313" key="3">
    <source>
        <dbReference type="EMBL" id="PIB77541.1"/>
    </source>
</evidence>
<gene>
    <name evidence="3" type="ORF">CQY22_000845</name>
</gene>
<feature type="domain" description="AMP-dependent synthetase/ligase" evidence="1">
    <location>
        <begin position="41"/>
        <end position="207"/>
    </location>
</feature>
<dbReference type="InterPro" id="IPR042099">
    <property type="entry name" value="ANL_N_sf"/>
</dbReference>
<accession>A0A2G5PGW5</accession>
<keyword evidence="3" id="KW-0436">Ligase</keyword>
<sequence>MPDAELLGLLDDALSGRITLLPLAGDDDHSRGVAEALRAGEPIDDAVALVVPTSGSTGFPKGAMLSTAAVLASAAATHDRLGGPGRWLLALPPHHIAGLQVLIRGLVAGTAPVRLDVSGGFDVTALPGAIAALGSGRRYLSLVSNQLAAALRDPAAAAALAETDAVLLGGGPAPAPLLDSAAAARIPVVRTYGMSETAGGCVYDGVPLNGVRVRVDGGRVRLGGPTLACGYRNPVTPNPFAEPGWFATDDLGELDGDGRLRVLGRVDDGILTGGLTVLPQLVEAALLAHPAIAEAVVFGTPEPRLGQQVTAALVLSPDAAAPTLGELRRHLEAAGLAGTAAPRVAHVVEEIPRRGIGKPDRRALVARFSGA</sequence>
<evidence type="ECO:0000259" key="2">
    <source>
        <dbReference type="Pfam" id="PF13193"/>
    </source>
</evidence>
<dbReference type="Gene3D" id="3.30.300.30">
    <property type="match status" value="1"/>
</dbReference>
<dbReference type="RefSeq" id="WP_090588532.1">
    <property type="nucleotide sequence ID" value="NZ_CP104302.1"/>
</dbReference>
<evidence type="ECO:0000259" key="1">
    <source>
        <dbReference type="Pfam" id="PF00501"/>
    </source>
</evidence>
<dbReference type="PANTHER" id="PTHR43767">
    <property type="entry name" value="LONG-CHAIN-FATTY-ACID--COA LIGASE"/>
    <property type="match status" value="1"/>
</dbReference>
<dbReference type="Proteomes" id="UP000230551">
    <property type="component" value="Unassembled WGS sequence"/>
</dbReference>
<dbReference type="AlphaFoldDB" id="A0A2G5PGW5"/>
<protein>
    <submittedName>
        <fullName evidence="3">O-succinylbenzoic acid--CoA ligase</fullName>
        <ecNumber evidence="3">6.2.1.26</ecNumber>
    </submittedName>
</protein>
<dbReference type="OrthoDB" id="9803968at2"/>
<dbReference type="STRING" id="85968.GCA_900073015_01678"/>
<dbReference type="InterPro" id="IPR025110">
    <property type="entry name" value="AMP-bd_C"/>
</dbReference>
<comment type="caution">
    <text evidence="3">The sequence shown here is derived from an EMBL/GenBank/DDBJ whole genome shotgun (WGS) entry which is preliminary data.</text>
</comment>
<dbReference type="SUPFAM" id="SSF56801">
    <property type="entry name" value="Acetyl-CoA synthetase-like"/>
    <property type="match status" value="1"/>
</dbReference>
<dbReference type="PANTHER" id="PTHR43767:SF1">
    <property type="entry name" value="NONRIBOSOMAL PEPTIDE SYNTHASE PES1 (EUROFUNG)-RELATED"/>
    <property type="match status" value="1"/>
</dbReference>
<dbReference type="EMBL" id="PDCN02000001">
    <property type="protein sequence ID" value="PIB77541.1"/>
    <property type="molecule type" value="Genomic_DNA"/>
</dbReference>